<gene>
    <name evidence="1" type="ORF">QUF54_00065</name>
</gene>
<evidence type="ECO:0000313" key="2">
    <source>
        <dbReference type="Proteomes" id="UP001171945"/>
    </source>
</evidence>
<organism evidence="1 2">
    <name type="scientific">Candidatus Marithioploca araucensis</name>
    <dbReference type="NCBI Taxonomy" id="70273"/>
    <lineage>
        <taxon>Bacteria</taxon>
        <taxon>Pseudomonadati</taxon>
        <taxon>Pseudomonadota</taxon>
        <taxon>Gammaproteobacteria</taxon>
        <taxon>Thiotrichales</taxon>
        <taxon>Thiotrichaceae</taxon>
        <taxon>Candidatus Marithioploca</taxon>
    </lineage>
</organism>
<name>A0ABT7VPY6_9GAMM</name>
<dbReference type="Proteomes" id="UP001171945">
    <property type="component" value="Unassembled WGS sequence"/>
</dbReference>
<keyword evidence="2" id="KW-1185">Reference proteome</keyword>
<keyword evidence="1" id="KW-0067">ATP-binding</keyword>
<sequence>MIIEVIKMLEKKENQDVEFKELKGASLDKFLLAKQGKKWDGVPVPYVSVEDLDSRAIEIFKEKAIKKKRVEADILDENDEVIIDKLHLKDGDYLKRAAILLFGQDCEKYITGSYVKIGYFKTDSELIYQDRVDGNILEQVDKTMDLIFTKYLKAYISYDGIQRVESFPISQLAFREALTNAIVHKDYEELTPIQISIYDNKLLIWNVGELPKDWTVETLTQKHSSKPYNPAIANVFFFAGLIESWGRGIDKIIDESEKFNGITPKFRFDNGLWVEFDFNELMDDVPKLGNKLGNKLTQIKNLFLNL</sequence>
<dbReference type="EMBL" id="JAUCGM010000001">
    <property type="protein sequence ID" value="MDM8561729.1"/>
    <property type="molecule type" value="Genomic_DNA"/>
</dbReference>
<reference evidence="1" key="1">
    <citation type="submission" date="2023-06" db="EMBL/GenBank/DDBJ databases">
        <title>Uncultivated large filamentous bacteria from sulfidic sediments reveal new species and different genomic features in energy metabolism and defense.</title>
        <authorList>
            <person name="Fonseca A."/>
        </authorList>
    </citation>
    <scope>NUCLEOTIDE SEQUENCE</scope>
    <source>
        <strain evidence="1">HSG4</strain>
    </source>
</reference>
<keyword evidence="1" id="KW-0547">Nucleotide-binding</keyword>
<protein>
    <submittedName>
        <fullName evidence="1">ATP-binding protein</fullName>
    </submittedName>
</protein>
<evidence type="ECO:0000313" key="1">
    <source>
        <dbReference type="EMBL" id="MDM8561729.1"/>
    </source>
</evidence>
<dbReference type="PANTHER" id="PTHR30595">
    <property type="entry name" value="GLPR-RELATED TRANSCRIPTIONAL REPRESSOR"/>
    <property type="match status" value="1"/>
</dbReference>
<accession>A0ABT7VPY6</accession>
<comment type="caution">
    <text evidence="1">The sequence shown here is derived from an EMBL/GenBank/DDBJ whole genome shotgun (WGS) entry which is preliminary data.</text>
</comment>
<dbReference type="PANTHER" id="PTHR30595:SF6">
    <property type="entry name" value="SCHLAFEN ALBA-2 DOMAIN-CONTAINING PROTEIN"/>
    <property type="match status" value="1"/>
</dbReference>
<dbReference type="GO" id="GO:0005524">
    <property type="term" value="F:ATP binding"/>
    <property type="evidence" value="ECO:0007669"/>
    <property type="project" value="UniProtKB-KW"/>
</dbReference>
<proteinExistence type="predicted"/>
<dbReference type="Pfam" id="PF13749">
    <property type="entry name" value="HATPase_c_4"/>
    <property type="match status" value="1"/>
</dbReference>
<dbReference type="Gene3D" id="3.30.565.60">
    <property type="match status" value="1"/>
</dbReference>
<dbReference type="InterPro" id="IPR038475">
    <property type="entry name" value="RecG_C_sf"/>
</dbReference>